<keyword evidence="3" id="KW-0274">FAD</keyword>
<name>A0ABR8RS06_9CELL</name>
<protein>
    <submittedName>
        <fullName evidence="6">FAD-dependent oxidoreductase</fullName>
    </submittedName>
</protein>
<gene>
    <name evidence="6" type="ORF">H9652_09205</name>
</gene>
<dbReference type="InterPro" id="IPR036188">
    <property type="entry name" value="FAD/NAD-bd_sf"/>
</dbReference>
<dbReference type="RefSeq" id="WP_191795969.1">
    <property type="nucleotide sequence ID" value="NZ_JACSQQ010000013.1"/>
</dbReference>
<dbReference type="EMBL" id="JACSQQ010000013">
    <property type="protein sequence ID" value="MBD7950583.1"/>
    <property type="molecule type" value="Genomic_DNA"/>
</dbReference>
<dbReference type="InterPro" id="IPR003953">
    <property type="entry name" value="FAD-dep_OxRdtase_2_FAD-bd"/>
</dbReference>
<dbReference type="Gene3D" id="3.90.700.10">
    <property type="entry name" value="Succinate dehydrogenase/fumarate reductase flavoprotein, catalytic domain"/>
    <property type="match status" value="1"/>
</dbReference>
<organism evidence="6 7">
    <name type="scientific">Oerskovia rustica</name>
    <dbReference type="NCBI Taxonomy" id="2762237"/>
    <lineage>
        <taxon>Bacteria</taxon>
        <taxon>Bacillati</taxon>
        <taxon>Actinomycetota</taxon>
        <taxon>Actinomycetes</taxon>
        <taxon>Micrococcales</taxon>
        <taxon>Cellulomonadaceae</taxon>
        <taxon>Oerskovia</taxon>
    </lineage>
</organism>
<evidence type="ECO:0000256" key="4">
    <source>
        <dbReference type="ARBA" id="ARBA00023002"/>
    </source>
</evidence>
<dbReference type="Gene3D" id="3.50.50.60">
    <property type="entry name" value="FAD/NAD(P)-binding domain"/>
    <property type="match status" value="2"/>
</dbReference>
<evidence type="ECO:0000313" key="6">
    <source>
        <dbReference type="EMBL" id="MBD7950583.1"/>
    </source>
</evidence>
<keyword evidence="2" id="KW-0285">Flavoprotein</keyword>
<dbReference type="InterPro" id="IPR050315">
    <property type="entry name" value="FAD-oxidoreductase_2"/>
</dbReference>
<accession>A0ABR8RS06</accession>
<dbReference type="SUPFAM" id="SSF51905">
    <property type="entry name" value="FAD/NAD(P)-binding domain"/>
    <property type="match status" value="1"/>
</dbReference>
<sequence>MERSWDDEVDVLVVGTGAAGLSAAVAASDAGAKVLLVEGTDRWGGTTMRSGGGLWMPANPLMARDGVEDSAEKALTYLDAVVEDAGPATSPARKRAFVEAVPEVVTSLETHGVRWVRATDYPDYYPEQPGGMVGRSIEAQAFDTRRLGTWIKYSRMNDGGMPLPLRTDDVWLLARAWSSPSGFVRGARFVGRTLGSLVRGQRPAGIGAALVCSLMQVVRTQGTPVLLSTPLGELVVEDDAVVGAVLGGPAGRRTVRTRGGVVIAAGGFAHRTEWREKYHGVPGWSAAADGDLGTGIEAGVAAGGTLALMDDAWWGAGVANEEGMNGFVLSERSMPYSILVDQHGQRYTNESASYIDFGHAMLEHDRTTPSIPSWLVLDSRARRRYLFTIAPSGTKKLEKAGTLVVADTLEDLARLLHMEPAQLAATVERFNGFARTGVDEDFHRGDSLYDRYYGDPGVRPNPNLGPIGRGPFTAVKIVPGDLGTKGGLLTDEHGAVLREDLSPVPGLYAAGNSTAAVMGRTYPGPGSTIGPAVVFGYLGARHAASRAVVTAAP</sequence>
<dbReference type="PANTHER" id="PTHR43400:SF10">
    <property type="entry name" value="3-OXOSTEROID 1-DEHYDROGENASE"/>
    <property type="match status" value="1"/>
</dbReference>
<evidence type="ECO:0000313" key="7">
    <source>
        <dbReference type="Proteomes" id="UP000641803"/>
    </source>
</evidence>
<reference evidence="6 7" key="1">
    <citation type="submission" date="2020-08" db="EMBL/GenBank/DDBJ databases">
        <title>A Genomic Blueprint of the Chicken Gut Microbiome.</title>
        <authorList>
            <person name="Gilroy R."/>
            <person name="Ravi A."/>
            <person name="Getino M."/>
            <person name="Pursley I."/>
            <person name="Horton D.L."/>
            <person name="Alikhan N.-F."/>
            <person name="Baker D."/>
            <person name="Gharbi K."/>
            <person name="Hall N."/>
            <person name="Watson M."/>
            <person name="Adriaenssens E.M."/>
            <person name="Foster-Nyarko E."/>
            <person name="Jarju S."/>
            <person name="Secka A."/>
            <person name="Antonio M."/>
            <person name="Oren A."/>
            <person name="Chaudhuri R."/>
            <person name="La Ragione R.M."/>
            <person name="Hildebrand F."/>
            <person name="Pallen M.J."/>
        </authorList>
    </citation>
    <scope>NUCLEOTIDE SEQUENCE [LARGE SCALE GENOMIC DNA]</scope>
    <source>
        <strain evidence="6 7">Sa4CUA1</strain>
    </source>
</reference>
<comment type="caution">
    <text evidence="6">The sequence shown here is derived from an EMBL/GenBank/DDBJ whole genome shotgun (WGS) entry which is preliminary data.</text>
</comment>
<dbReference type="SUPFAM" id="SSF56425">
    <property type="entry name" value="Succinate dehydrogenase/fumarate reductase flavoprotein, catalytic domain"/>
    <property type="match status" value="1"/>
</dbReference>
<evidence type="ECO:0000256" key="2">
    <source>
        <dbReference type="ARBA" id="ARBA00022630"/>
    </source>
</evidence>
<keyword evidence="7" id="KW-1185">Reference proteome</keyword>
<feature type="domain" description="FAD-dependent oxidoreductase 2 FAD-binding" evidence="5">
    <location>
        <begin position="10"/>
        <end position="529"/>
    </location>
</feature>
<dbReference type="InterPro" id="IPR027477">
    <property type="entry name" value="Succ_DH/fumarate_Rdtase_cat_sf"/>
</dbReference>
<evidence type="ECO:0000256" key="3">
    <source>
        <dbReference type="ARBA" id="ARBA00022827"/>
    </source>
</evidence>
<dbReference type="Proteomes" id="UP000641803">
    <property type="component" value="Unassembled WGS sequence"/>
</dbReference>
<proteinExistence type="predicted"/>
<evidence type="ECO:0000259" key="5">
    <source>
        <dbReference type="Pfam" id="PF00890"/>
    </source>
</evidence>
<evidence type="ECO:0000256" key="1">
    <source>
        <dbReference type="ARBA" id="ARBA00001974"/>
    </source>
</evidence>
<dbReference type="PANTHER" id="PTHR43400">
    <property type="entry name" value="FUMARATE REDUCTASE"/>
    <property type="match status" value="1"/>
</dbReference>
<keyword evidence="4" id="KW-0560">Oxidoreductase</keyword>
<dbReference type="Pfam" id="PF00890">
    <property type="entry name" value="FAD_binding_2"/>
    <property type="match status" value="1"/>
</dbReference>
<comment type="cofactor">
    <cofactor evidence="1">
        <name>FAD</name>
        <dbReference type="ChEBI" id="CHEBI:57692"/>
    </cofactor>
</comment>